<dbReference type="AlphaFoldDB" id="A0A7I8ISU1"/>
<evidence type="ECO:0000313" key="2">
    <source>
        <dbReference type="EMBL" id="CAA2621170.1"/>
    </source>
</evidence>
<evidence type="ECO:0000313" key="3">
    <source>
        <dbReference type="Proteomes" id="UP001189122"/>
    </source>
</evidence>
<protein>
    <submittedName>
        <fullName evidence="2">Uncharacterized protein</fullName>
    </submittedName>
</protein>
<name>A0A7I8ISU1_SPIIN</name>
<sequence length="248" mass="26442">MEEPPPAPAMYVVMVGEVIVGDGDGGGALDDVDEAVHAVGHGDMEMPSPSLRAVDDNVLHELQRDSRAVGDVHVGASAVDGLVDDHVPGEDDPQWLRLNGGVAESARSGYLPARPPFAFLPNPSAHLASCFLLVAQSSLHRQHRSMGFVARHFPVYLRSSLLTYSWTFSLAWAARAAARASSARAFHESSQSAMWAYAGVAATRTKKTKKKKKARKKESRGRARTTSMAVPLYNSPLLGPLCGSGGDG</sequence>
<evidence type="ECO:0000256" key="1">
    <source>
        <dbReference type="SAM" id="MobiDB-lite"/>
    </source>
</evidence>
<organism evidence="2">
    <name type="scientific">Spirodela intermedia</name>
    <name type="common">Intermediate duckweed</name>
    <dbReference type="NCBI Taxonomy" id="51605"/>
    <lineage>
        <taxon>Eukaryota</taxon>
        <taxon>Viridiplantae</taxon>
        <taxon>Streptophyta</taxon>
        <taxon>Embryophyta</taxon>
        <taxon>Tracheophyta</taxon>
        <taxon>Spermatophyta</taxon>
        <taxon>Magnoliopsida</taxon>
        <taxon>Liliopsida</taxon>
        <taxon>Araceae</taxon>
        <taxon>Lemnoideae</taxon>
        <taxon>Spirodela</taxon>
    </lineage>
</organism>
<feature type="region of interest" description="Disordered" evidence="1">
    <location>
        <begin position="204"/>
        <end position="228"/>
    </location>
</feature>
<proteinExistence type="predicted"/>
<accession>A0A7I8ISU1</accession>
<gene>
    <name evidence="2" type="ORF">SI7747_06007284</name>
</gene>
<reference evidence="2 3" key="1">
    <citation type="submission" date="2019-12" db="EMBL/GenBank/DDBJ databases">
        <authorList>
            <person name="Scholz U."/>
            <person name="Mascher M."/>
            <person name="Fiebig A."/>
        </authorList>
    </citation>
    <scope>NUCLEOTIDE SEQUENCE</scope>
</reference>
<feature type="compositionally biased region" description="Basic residues" evidence="1">
    <location>
        <begin position="204"/>
        <end position="223"/>
    </location>
</feature>
<dbReference type="Proteomes" id="UP001189122">
    <property type="component" value="Unassembled WGS sequence"/>
</dbReference>
<keyword evidence="3" id="KW-1185">Reference proteome</keyword>
<dbReference type="EMBL" id="CACRZD030000006">
    <property type="protein sequence ID" value="CAA6660881.1"/>
    <property type="molecule type" value="Genomic_DNA"/>
</dbReference>
<dbReference type="EMBL" id="LR743593">
    <property type="protein sequence ID" value="CAA2621170.1"/>
    <property type="molecule type" value="Genomic_DNA"/>
</dbReference>